<evidence type="ECO:0000313" key="3">
    <source>
        <dbReference type="EMBL" id="CAB4155526.1"/>
    </source>
</evidence>
<dbReference type="EMBL" id="LR796630">
    <property type="protein sequence ID" value="CAB4155526.1"/>
    <property type="molecule type" value="Genomic_DNA"/>
</dbReference>
<organism evidence="3">
    <name type="scientific">uncultured Caudovirales phage</name>
    <dbReference type="NCBI Taxonomy" id="2100421"/>
    <lineage>
        <taxon>Viruses</taxon>
        <taxon>Duplodnaviria</taxon>
        <taxon>Heunggongvirae</taxon>
        <taxon>Uroviricota</taxon>
        <taxon>Caudoviricetes</taxon>
        <taxon>Peduoviridae</taxon>
        <taxon>Maltschvirus</taxon>
        <taxon>Maltschvirus maltsch</taxon>
    </lineage>
</organism>
<name>A0A6J5NBY6_9CAUD</name>
<evidence type="ECO:0000256" key="1">
    <source>
        <dbReference type="SAM" id="Coils"/>
    </source>
</evidence>
<evidence type="ECO:0000256" key="2">
    <source>
        <dbReference type="SAM" id="MobiDB-lite"/>
    </source>
</evidence>
<keyword evidence="1" id="KW-0175">Coiled coil</keyword>
<feature type="coiled-coil region" evidence="1">
    <location>
        <begin position="139"/>
        <end position="166"/>
    </location>
</feature>
<gene>
    <name evidence="3" type="ORF">UFOVP674_19</name>
</gene>
<protein>
    <submittedName>
        <fullName evidence="3">Uncharacterized protein</fullName>
    </submittedName>
</protein>
<reference evidence="3" key="1">
    <citation type="submission" date="2020-04" db="EMBL/GenBank/DDBJ databases">
        <authorList>
            <person name="Chiriac C."/>
            <person name="Salcher M."/>
            <person name="Ghai R."/>
            <person name="Kavagutti S V."/>
        </authorList>
    </citation>
    <scope>NUCLEOTIDE SEQUENCE</scope>
</reference>
<feature type="region of interest" description="Disordered" evidence="2">
    <location>
        <begin position="318"/>
        <end position="355"/>
    </location>
</feature>
<sequence>MALTPEQLMYYTQAGILPQQAMPDVSAYAQPPMQATQPPMQSVQSLAPPKERVDYVNRIEQRFQELMQQAGGIDRVARAGLIDVAREKAMKDVEMLYGPYKEPARIVEMGGNQIAVGGDFRTPVILPTETERQASQVGLEKSQFELEQAKKKMEAESGKLSQEQASQLGGLNQSVRIISQALDLAKRMRSDPVLQETVGGGNLLAGLKKGYDRIIPGTPQFDFAANAERLNSAAFSEAIKMLQGTGAISNVEGQAITKAMTDVSNLGMSPEQYASRLDEFTSLMEGVLSSKQNQISSFGVKREEKPKIDLDTFDLSTIQVDPSAPKPPTEPMRVQSPGAMRTIRDKQTGRLIRQQ</sequence>
<accession>A0A6J5NBY6</accession>
<proteinExistence type="predicted"/>